<proteinExistence type="predicted"/>
<dbReference type="Gene3D" id="3.20.20.120">
    <property type="entry name" value="Enolase-like C-terminal domain"/>
    <property type="match status" value="1"/>
</dbReference>
<dbReference type="CDD" id="cd03328">
    <property type="entry name" value="MR_like_3"/>
    <property type="match status" value="1"/>
</dbReference>
<keyword evidence="6" id="KW-1185">Reference proteome</keyword>
<protein>
    <submittedName>
        <fullName evidence="5">Mandelate racemase/muconate lactonizing enzyme:Mandelate racemase/muconate lactonizing enzyme</fullName>
    </submittedName>
</protein>
<dbReference type="InterPro" id="IPR036849">
    <property type="entry name" value="Enolase-like_C_sf"/>
</dbReference>
<dbReference type="InterPro" id="IPR046945">
    <property type="entry name" value="RHMD-like"/>
</dbReference>
<keyword evidence="3" id="KW-0460">Magnesium</keyword>
<dbReference type="GO" id="GO:0016052">
    <property type="term" value="P:carbohydrate catabolic process"/>
    <property type="evidence" value="ECO:0007669"/>
    <property type="project" value="TreeGrafter"/>
</dbReference>
<dbReference type="SFLD" id="SFLDS00001">
    <property type="entry name" value="Enolase"/>
    <property type="match status" value="1"/>
</dbReference>
<dbReference type="Pfam" id="PF13378">
    <property type="entry name" value="MR_MLE_C"/>
    <property type="match status" value="1"/>
</dbReference>
<dbReference type="Proteomes" id="UP000503447">
    <property type="component" value="Chromosome"/>
</dbReference>
<dbReference type="SFLD" id="SFLDG00179">
    <property type="entry name" value="mandelate_racemase"/>
    <property type="match status" value="1"/>
</dbReference>
<evidence type="ECO:0000313" key="5">
    <source>
        <dbReference type="EMBL" id="QJW93163.1"/>
    </source>
</evidence>
<dbReference type="GO" id="GO:0000287">
    <property type="term" value="F:magnesium ion binding"/>
    <property type="evidence" value="ECO:0007669"/>
    <property type="project" value="TreeGrafter"/>
</dbReference>
<comment type="cofactor">
    <cofactor evidence="1">
        <name>Mg(2+)</name>
        <dbReference type="ChEBI" id="CHEBI:18420"/>
    </cofactor>
</comment>
<evidence type="ECO:0000259" key="4">
    <source>
        <dbReference type="SMART" id="SM00922"/>
    </source>
</evidence>
<evidence type="ECO:0000256" key="3">
    <source>
        <dbReference type="ARBA" id="ARBA00022842"/>
    </source>
</evidence>
<dbReference type="Gene3D" id="3.30.390.10">
    <property type="entry name" value="Enolase-like, N-terminal domain"/>
    <property type="match status" value="1"/>
</dbReference>
<dbReference type="RefSeq" id="WP_171469419.1">
    <property type="nucleotide sequence ID" value="NZ_CP053452.2"/>
</dbReference>
<accession>A0A6M5YIT9</accession>
<dbReference type="PANTHER" id="PTHR13794:SF58">
    <property type="entry name" value="MITOCHONDRIAL ENOLASE SUPERFAMILY MEMBER 1"/>
    <property type="match status" value="1"/>
</dbReference>
<dbReference type="Pfam" id="PF02746">
    <property type="entry name" value="MR_MLE_N"/>
    <property type="match status" value="1"/>
</dbReference>
<feature type="domain" description="Mandelate racemase/muconate lactonizing enzyme C-terminal" evidence="4">
    <location>
        <begin position="148"/>
        <end position="244"/>
    </location>
</feature>
<dbReference type="AlphaFoldDB" id="A0A6M5YIT9"/>
<dbReference type="SUPFAM" id="SSF51604">
    <property type="entry name" value="Enolase C-terminal domain-like"/>
    <property type="match status" value="1"/>
</dbReference>
<name>A0A6M5YIT9_9BACT</name>
<dbReference type="KEGG" id="ftj:FTUN_0668"/>
<gene>
    <name evidence="5" type="ORF">FTUN_0668</name>
</gene>
<reference evidence="6" key="1">
    <citation type="submission" date="2020-05" db="EMBL/GenBank/DDBJ databases">
        <title>Frigoriglobus tundricola gen. nov., sp. nov., a psychrotolerant cellulolytic planctomycete of the family Gemmataceae with two divergent copies of 16S rRNA gene.</title>
        <authorList>
            <person name="Kulichevskaya I.S."/>
            <person name="Ivanova A.A."/>
            <person name="Naumoff D.G."/>
            <person name="Beletsky A.V."/>
            <person name="Rijpstra W.I.C."/>
            <person name="Sinninghe Damste J.S."/>
            <person name="Mardanov A.V."/>
            <person name="Ravin N.V."/>
            <person name="Dedysh S.N."/>
        </authorList>
    </citation>
    <scope>NUCLEOTIDE SEQUENCE [LARGE SCALE GENOMIC DNA]</scope>
    <source>
        <strain evidence="6">PL17</strain>
    </source>
</reference>
<organism evidence="5 6">
    <name type="scientific">Frigoriglobus tundricola</name>
    <dbReference type="NCBI Taxonomy" id="2774151"/>
    <lineage>
        <taxon>Bacteria</taxon>
        <taxon>Pseudomonadati</taxon>
        <taxon>Planctomycetota</taxon>
        <taxon>Planctomycetia</taxon>
        <taxon>Gemmatales</taxon>
        <taxon>Gemmataceae</taxon>
        <taxon>Frigoriglobus</taxon>
    </lineage>
</organism>
<dbReference type="InterPro" id="IPR029017">
    <property type="entry name" value="Enolase-like_N"/>
</dbReference>
<sequence length="374" mass="39625">MGASDGSAATIERVVLSAYTIPTDAPEADGTYAWAETVLVLAEVTAGGRTGVGYTYADAATAHFAHAHLAPLLVGRDALDVPAAWVAMCRHVRNLGRAGVAAMAISALDAALWDVKAKALGLPLFRLLGAARDAAPLYGSGGFTSYAPERLQKQLAGWAGQGISRVKMKVGTHPERDVWRVEAAREAIGERVELFVDANGAYSRKQALAFSEEFAALGVTWFEEPVSSDDLAGLRLLRDRGPVGVDVAAGEYGYDPAYFRRMLEAGAVDALQADASRCGGITGFLKAADLCEAFGLPFSAHCAPALHLHPACACTADFRHLEYFHDHVRIEAMLFDGTAAPVNGALRPDPSRSGLGLAFKHADAQRFKSWAASN</sequence>
<evidence type="ECO:0000256" key="2">
    <source>
        <dbReference type="ARBA" id="ARBA00022723"/>
    </source>
</evidence>
<dbReference type="GO" id="GO:0016836">
    <property type="term" value="F:hydro-lyase activity"/>
    <property type="evidence" value="ECO:0007669"/>
    <property type="project" value="TreeGrafter"/>
</dbReference>
<dbReference type="EMBL" id="CP053452">
    <property type="protein sequence ID" value="QJW93163.1"/>
    <property type="molecule type" value="Genomic_DNA"/>
</dbReference>
<evidence type="ECO:0000313" key="6">
    <source>
        <dbReference type="Proteomes" id="UP000503447"/>
    </source>
</evidence>
<dbReference type="SMART" id="SM00922">
    <property type="entry name" value="MR_MLE"/>
    <property type="match status" value="1"/>
</dbReference>
<dbReference type="InterPro" id="IPR013341">
    <property type="entry name" value="Mandelate_racemase_N_dom"/>
</dbReference>
<dbReference type="PANTHER" id="PTHR13794">
    <property type="entry name" value="ENOLASE SUPERFAMILY, MANDELATE RACEMASE"/>
    <property type="match status" value="1"/>
</dbReference>
<dbReference type="InterPro" id="IPR013342">
    <property type="entry name" value="Mandelate_racemase_C"/>
</dbReference>
<dbReference type="InterPro" id="IPR029065">
    <property type="entry name" value="Enolase_C-like"/>
</dbReference>
<dbReference type="SUPFAM" id="SSF54826">
    <property type="entry name" value="Enolase N-terminal domain-like"/>
    <property type="match status" value="1"/>
</dbReference>
<evidence type="ECO:0000256" key="1">
    <source>
        <dbReference type="ARBA" id="ARBA00001946"/>
    </source>
</evidence>
<keyword evidence="2" id="KW-0479">Metal-binding</keyword>